<evidence type="ECO:0000313" key="1">
    <source>
        <dbReference type="EMBL" id="MFC7358404.1"/>
    </source>
</evidence>
<sequence>MKFKSLYLLAIAGVFALSCNNTNTKEIENTETQVELKEIAYQTFGDTITDKDVITKDEMLAKYQDLKPGDTIDVKFTAKVNEVCQSKGCWMQMDLGEEEAMVKFKDYAFFMPKDIAGEEIIVSGKAFVNEMSVDEQRHYAEDAGKSEEEIAAITEPKRTLSFTSNGVLIAQKE</sequence>
<reference evidence="2" key="1">
    <citation type="journal article" date="2019" name="Int. J. Syst. Evol. Microbiol.">
        <title>The Global Catalogue of Microorganisms (GCM) 10K type strain sequencing project: providing services to taxonomists for standard genome sequencing and annotation.</title>
        <authorList>
            <consortium name="The Broad Institute Genomics Platform"/>
            <consortium name="The Broad Institute Genome Sequencing Center for Infectious Disease"/>
            <person name="Wu L."/>
            <person name="Ma J."/>
        </authorList>
    </citation>
    <scope>NUCLEOTIDE SEQUENCE [LARGE SCALE GENOMIC DNA]</scope>
    <source>
        <strain evidence="2">CGMCC 1.16306</strain>
    </source>
</reference>
<comment type="caution">
    <text evidence="1">The sequence shown here is derived from an EMBL/GenBank/DDBJ whole genome shotgun (WGS) entry which is preliminary data.</text>
</comment>
<dbReference type="InterPro" id="IPR032577">
    <property type="entry name" value="DUF4920"/>
</dbReference>
<organism evidence="1 2">
    <name type="scientific">Jejudonia soesokkakensis</name>
    <dbReference type="NCBI Taxonomy" id="1323432"/>
    <lineage>
        <taxon>Bacteria</taxon>
        <taxon>Pseudomonadati</taxon>
        <taxon>Bacteroidota</taxon>
        <taxon>Flavobacteriia</taxon>
        <taxon>Flavobacteriales</taxon>
        <taxon>Flavobacteriaceae</taxon>
        <taxon>Jejudonia</taxon>
    </lineage>
</organism>
<dbReference type="PROSITE" id="PS51257">
    <property type="entry name" value="PROKAR_LIPOPROTEIN"/>
    <property type="match status" value="1"/>
</dbReference>
<protein>
    <submittedName>
        <fullName evidence="1">DUF4920 domain-containing protein</fullName>
    </submittedName>
</protein>
<dbReference type="RefSeq" id="WP_380218369.1">
    <property type="nucleotide sequence ID" value="NZ_JBHTBN010000006.1"/>
</dbReference>
<gene>
    <name evidence="1" type="ORF">ACFQO1_11950</name>
</gene>
<keyword evidence="2" id="KW-1185">Reference proteome</keyword>
<name>A0ABW2MW32_9FLAO</name>
<dbReference type="Proteomes" id="UP001596415">
    <property type="component" value="Unassembled WGS sequence"/>
</dbReference>
<dbReference type="EMBL" id="JBHTBN010000006">
    <property type="protein sequence ID" value="MFC7358404.1"/>
    <property type="molecule type" value="Genomic_DNA"/>
</dbReference>
<evidence type="ECO:0000313" key="2">
    <source>
        <dbReference type="Proteomes" id="UP001596415"/>
    </source>
</evidence>
<dbReference type="Pfam" id="PF16267">
    <property type="entry name" value="DUF4920"/>
    <property type="match status" value="1"/>
</dbReference>
<proteinExistence type="predicted"/>
<accession>A0ABW2MW32</accession>